<proteinExistence type="predicted"/>
<evidence type="ECO:0000313" key="1">
    <source>
        <dbReference type="WBParaSite" id="ASIM_0001956601-mRNA-1"/>
    </source>
</evidence>
<reference evidence="1" key="1">
    <citation type="submission" date="2017-02" db="UniProtKB">
        <authorList>
            <consortium name="WormBaseParasite"/>
        </authorList>
    </citation>
    <scope>IDENTIFICATION</scope>
</reference>
<organism evidence="1">
    <name type="scientific">Anisakis simplex</name>
    <name type="common">Herring worm</name>
    <dbReference type="NCBI Taxonomy" id="6269"/>
    <lineage>
        <taxon>Eukaryota</taxon>
        <taxon>Metazoa</taxon>
        <taxon>Ecdysozoa</taxon>
        <taxon>Nematoda</taxon>
        <taxon>Chromadorea</taxon>
        <taxon>Rhabditida</taxon>
        <taxon>Spirurina</taxon>
        <taxon>Ascaridomorpha</taxon>
        <taxon>Ascaridoidea</taxon>
        <taxon>Anisakidae</taxon>
        <taxon>Anisakis</taxon>
        <taxon>Anisakis simplex complex</taxon>
    </lineage>
</organism>
<dbReference type="AlphaFoldDB" id="A0A0M3KF07"/>
<protein>
    <submittedName>
        <fullName evidence="1">Transcriptional regulator</fullName>
    </submittedName>
</protein>
<dbReference type="WBParaSite" id="ASIM_0001956601-mRNA-1">
    <property type="protein sequence ID" value="ASIM_0001956601-mRNA-1"/>
    <property type="gene ID" value="ASIM_0001956601"/>
</dbReference>
<accession>A0A0M3KF07</accession>
<name>A0A0M3KF07_ANISI</name>
<sequence>LKAVCLCDWAMSTVPYDQWWRTAVRKCRNWVPSARPCGAREKTRNGVGCVSAGTRDNRKIPVFALDNMIDFIKEAFLESD</sequence>